<dbReference type="OrthoDB" id="10261522at2759"/>
<accession>A0A409XJC2</accession>
<evidence type="ECO:0000259" key="1">
    <source>
        <dbReference type="PROSITE" id="PS51462"/>
    </source>
</evidence>
<proteinExistence type="predicted"/>
<dbReference type="Proteomes" id="UP000283269">
    <property type="component" value="Unassembled WGS sequence"/>
</dbReference>
<dbReference type="SUPFAM" id="SSF55811">
    <property type="entry name" value="Nudix"/>
    <property type="match status" value="1"/>
</dbReference>
<reference evidence="2 3" key="1">
    <citation type="journal article" date="2018" name="Evol. Lett.">
        <title>Horizontal gene cluster transfer increased hallucinogenic mushroom diversity.</title>
        <authorList>
            <person name="Reynolds H.T."/>
            <person name="Vijayakumar V."/>
            <person name="Gluck-Thaler E."/>
            <person name="Korotkin H.B."/>
            <person name="Matheny P.B."/>
            <person name="Slot J.C."/>
        </authorList>
    </citation>
    <scope>NUCLEOTIDE SEQUENCE [LARGE SCALE GENOMIC DNA]</scope>
    <source>
        <strain evidence="2 3">2631</strain>
    </source>
</reference>
<gene>
    <name evidence="2" type="ORF">CVT25_007387</name>
</gene>
<dbReference type="Pfam" id="PF00293">
    <property type="entry name" value="NUDIX"/>
    <property type="match status" value="1"/>
</dbReference>
<keyword evidence="3" id="KW-1185">Reference proteome</keyword>
<dbReference type="STRING" id="93625.A0A409XJC2"/>
<dbReference type="InterPro" id="IPR015797">
    <property type="entry name" value="NUDIX_hydrolase-like_dom_sf"/>
</dbReference>
<dbReference type="InterPro" id="IPR000086">
    <property type="entry name" value="NUDIX_hydrolase_dom"/>
</dbReference>
<dbReference type="Pfam" id="PF15916">
    <property type="entry name" value="DUF4743"/>
    <property type="match status" value="1"/>
</dbReference>
<feature type="domain" description="Nudix hydrolase" evidence="1">
    <location>
        <begin position="187"/>
        <end position="339"/>
    </location>
</feature>
<dbReference type="AlphaFoldDB" id="A0A409XJC2"/>
<dbReference type="InterPro" id="IPR031804">
    <property type="entry name" value="DUF4743"/>
</dbReference>
<dbReference type="GO" id="GO:0044715">
    <property type="term" value="F:8-oxo-dGDP phosphatase activity"/>
    <property type="evidence" value="ECO:0007669"/>
    <property type="project" value="UniProtKB-ARBA"/>
</dbReference>
<dbReference type="Gene3D" id="3.90.79.10">
    <property type="entry name" value="Nucleoside Triphosphate Pyrophosphohydrolase"/>
    <property type="match status" value="1"/>
</dbReference>
<dbReference type="InParanoid" id="A0A409XJC2"/>
<comment type="caution">
    <text evidence="2">The sequence shown here is derived from an EMBL/GenBank/DDBJ whole genome shotgun (WGS) entry which is preliminary data.</text>
</comment>
<evidence type="ECO:0000313" key="2">
    <source>
        <dbReference type="EMBL" id="PPQ90852.1"/>
    </source>
</evidence>
<dbReference type="PROSITE" id="PS51462">
    <property type="entry name" value="NUDIX"/>
    <property type="match status" value="1"/>
</dbReference>
<evidence type="ECO:0000313" key="3">
    <source>
        <dbReference type="Proteomes" id="UP000283269"/>
    </source>
</evidence>
<name>A0A409XJC2_PSICY</name>
<dbReference type="FunFam" id="3.90.79.10:FF:000019">
    <property type="entry name" value="Thiamin pyrophosphokinase, putative"/>
    <property type="match status" value="1"/>
</dbReference>
<sequence length="371" mass="41972">MATLQKDNLTFLEIVDICDNVHLHRGPTSLCDVSFNSEVLVPLYLSESSDSPVIGLLRPIMVEQLLLEDQTSRKNGTAELWSFRLDASKYIELRNGTTGPSVSFRNWLDTPSKRTNAMKELCERWRDTGLFPNVCGPKKWRNEMYPIYSDPFGIHDYPLVAGHEDGLNFAFEMERSACALFGVVTYGVHLNIYDEVLQEDGQRSLRVWVPTRSFTKPTFPGMLDNTVAGGIPSGMPIFDSLVKECMEEASIQPEAVKKYTRAMESCADLNAKRASTGWLQPEVEYVYDILIPPGVDPTPFTPKPLDGEVESFEFVSHEELLKKLQAALFKPNCGLVILDLFIRLGYITPDNEPDFMKIVNRLHGGFDYKIW</sequence>
<protein>
    <recommendedName>
        <fullName evidence="1">Nudix hydrolase domain-containing protein</fullName>
    </recommendedName>
</protein>
<dbReference type="EMBL" id="NHYD01001526">
    <property type="protein sequence ID" value="PPQ90852.1"/>
    <property type="molecule type" value="Genomic_DNA"/>
</dbReference>
<dbReference type="PANTHER" id="PTHR13622">
    <property type="entry name" value="THIAMIN PYROPHOSPHOKINASE"/>
    <property type="match status" value="1"/>
</dbReference>
<dbReference type="CDD" id="cd03676">
    <property type="entry name" value="NUDIX_Tnr3_like"/>
    <property type="match status" value="1"/>
</dbReference>
<dbReference type="PANTHER" id="PTHR13622:SF8">
    <property type="entry name" value="THIAMIN PYROPHOSPHOKINASE 1"/>
    <property type="match status" value="1"/>
</dbReference>
<organism evidence="2 3">
    <name type="scientific">Psilocybe cyanescens</name>
    <dbReference type="NCBI Taxonomy" id="93625"/>
    <lineage>
        <taxon>Eukaryota</taxon>
        <taxon>Fungi</taxon>
        <taxon>Dikarya</taxon>
        <taxon>Basidiomycota</taxon>
        <taxon>Agaricomycotina</taxon>
        <taxon>Agaricomycetes</taxon>
        <taxon>Agaricomycetidae</taxon>
        <taxon>Agaricales</taxon>
        <taxon>Agaricineae</taxon>
        <taxon>Strophariaceae</taxon>
        <taxon>Psilocybe</taxon>
    </lineage>
</organism>